<evidence type="ECO:0000259" key="2">
    <source>
        <dbReference type="Pfam" id="PF05099"/>
    </source>
</evidence>
<dbReference type="RefSeq" id="WP_064698228.1">
    <property type="nucleotide sequence ID" value="NZ_BDEO01000001.1"/>
</dbReference>
<evidence type="ECO:0000313" key="3">
    <source>
        <dbReference type="EMBL" id="SHJ94792.1"/>
    </source>
</evidence>
<reference evidence="4" key="1">
    <citation type="submission" date="2016-11" db="EMBL/GenBank/DDBJ databases">
        <authorList>
            <person name="Varghese N."/>
            <person name="Submissions S."/>
        </authorList>
    </citation>
    <scope>NUCLEOTIDE SEQUENCE [LARGE SCALE GENOMIC DNA]</scope>
    <source>
        <strain evidence="4">ALO Sharm</strain>
    </source>
</reference>
<evidence type="ECO:0000313" key="4">
    <source>
        <dbReference type="Proteomes" id="UP000184248"/>
    </source>
</evidence>
<dbReference type="Proteomes" id="UP000184248">
    <property type="component" value="Unassembled WGS sequence"/>
</dbReference>
<dbReference type="OrthoDB" id="5294347at2"/>
<keyword evidence="4" id="KW-1185">Reference proteome</keyword>
<feature type="coiled-coil region" evidence="1">
    <location>
        <begin position="33"/>
        <end position="71"/>
    </location>
</feature>
<name>A0A1M6NGL3_9GAMM</name>
<dbReference type="InterPro" id="IPR007791">
    <property type="entry name" value="DjlA_N"/>
</dbReference>
<feature type="domain" description="Co-chaperone DjlA N-terminal" evidence="2">
    <location>
        <begin position="26"/>
        <end position="141"/>
    </location>
</feature>
<protein>
    <submittedName>
        <fullName evidence="3">Uncharacterized conserved protein, tellurite resistance protein B (TerB) family</fullName>
    </submittedName>
</protein>
<sequence length="155" mass="17910">MLASLQRWINDMTATSETREPPSLALATAALLCEVMRADYRLEQAEMDALRDELRQRFELDEEALAELMDLAQRETETAVDHHRFVRLVRDECDYEARVELVRSMWALAFADGEKDALEEHRIRRLAELLHVSHSDFVRTRLLEQQRAEGGAAAD</sequence>
<dbReference type="AlphaFoldDB" id="A0A1M6NGL3"/>
<evidence type="ECO:0000256" key="1">
    <source>
        <dbReference type="SAM" id="Coils"/>
    </source>
</evidence>
<keyword evidence="1" id="KW-0175">Coiled coil</keyword>
<dbReference type="InterPro" id="IPR029024">
    <property type="entry name" value="TerB-like"/>
</dbReference>
<dbReference type="CDD" id="cd07313">
    <property type="entry name" value="terB_like_2"/>
    <property type="match status" value="1"/>
</dbReference>
<dbReference type="Gene3D" id="1.10.3680.10">
    <property type="entry name" value="TerB-like"/>
    <property type="match status" value="1"/>
</dbReference>
<proteinExistence type="predicted"/>
<dbReference type="Pfam" id="PF05099">
    <property type="entry name" value="TerB"/>
    <property type="match status" value="1"/>
</dbReference>
<dbReference type="SUPFAM" id="SSF158682">
    <property type="entry name" value="TerB-like"/>
    <property type="match status" value="1"/>
</dbReference>
<gene>
    <name evidence="3" type="ORF">SAMN05192556_101393</name>
</gene>
<dbReference type="EMBL" id="FRAL01000001">
    <property type="protein sequence ID" value="SHJ94792.1"/>
    <property type="molecule type" value="Genomic_DNA"/>
</dbReference>
<accession>A0A1M6NGL3</accession>
<organism evidence="3 4">
    <name type="scientific">Halomonas caseinilytica</name>
    <dbReference type="NCBI Taxonomy" id="438744"/>
    <lineage>
        <taxon>Bacteria</taxon>
        <taxon>Pseudomonadati</taxon>
        <taxon>Pseudomonadota</taxon>
        <taxon>Gammaproteobacteria</taxon>
        <taxon>Oceanospirillales</taxon>
        <taxon>Halomonadaceae</taxon>
        <taxon>Halomonas</taxon>
    </lineage>
</organism>